<dbReference type="EMBL" id="FOVO01000002">
    <property type="protein sequence ID" value="SFN39179.1"/>
    <property type="molecule type" value="Genomic_DNA"/>
</dbReference>
<evidence type="ECO:0000313" key="1">
    <source>
        <dbReference type="EMBL" id="SFN39179.1"/>
    </source>
</evidence>
<gene>
    <name evidence="1" type="ORF">SAMN05421579_102123</name>
</gene>
<protein>
    <submittedName>
        <fullName evidence="1">Uncharacterized protein</fullName>
    </submittedName>
</protein>
<sequence>MKFKLGFFGLEGVSINPDTISNKKPSILRRLNIQLTPSFLMGKFIMEINYDENTTSYCTDRLPFLSLIACVLIP</sequence>
<proteinExistence type="predicted"/>
<dbReference type="AlphaFoldDB" id="A0A1I4YNI2"/>
<dbReference type="Proteomes" id="UP000199011">
    <property type="component" value="Unassembled WGS sequence"/>
</dbReference>
<evidence type="ECO:0000313" key="2">
    <source>
        <dbReference type="Proteomes" id="UP000199011"/>
    </source>
</evidence>
<organism evidence="1 2">
    <name type="scientific">Xenorhabdus japonica</name>
    <dbReference type="NCBI Taxonomy" id="53341"/>
    <lineage>
        <taxon>Bacteria</taxon>
        <taxon>Pseudomonadati</taxon>
        <taxon>Pseudomonadota</taxon>
        <taxon>Gammaproteobacteria</taxon>
        <taxon>Enterobacterales</taxon>
        <taxon>Morganellaceae</taxon>
        <taxon>Xenorhabdus</taxon>
    </lineage>
</organism>
<name>A0A1I4YNI2_9GAMM</name>
<accession>A0A1I4YNI2</accession>
<keyword evidence="2" id="KW-1185">Reference proteome</keyword>
<reference evidence="2" key="1">
    <citation type="submission" date="2016-10" db="EMBL/GenBank/DDBJ databases">
        <authorList>
            <person name="Varghese N."/>
            <person name="Submissions S."/>
        </authorList>
    </citation>
    <scope>NUCLEOTIDE SEQUENCE [LARGE SCALE GENOMIC DNA]</scope>
    <source>
        <strain evidence="2">DSM 16522</strain>
    </source>
</reference>
<dbReference type="STRING" id="53341.SAMN05421579_102123"/>